<dbReference type="Proteomes" id="UP000274756">
    <property type="component" value="Unassembled WGS sequence"/>
</dbReference>
<evidence type="ECO:0000313" key="8">
    <source>
        <dbReference type="Proteomes" id="UP000038040"/>
    </source>
</evidence>
<evidence type="ECO:0000256" key="6">
    <source>
        <dbReference type="RuleBase" id="RU364126"/>
    </source>
</evidence>
<reference evidence="10" key="1">
    <citation type="submission" date="2017-02" db="UniProtKB">
        <authorList>
            <consortium name="WormBaseParasite"/>
        </authorList>
    </citation>
    <scope>IDENTIFICATION</scope>
</reference>
<evidence type="ECO:0000256" key="1">
    <source>
        <dbReference type="ARBA" id="ARBA00012023"/>
    </source>
</evidence>
<evidence type="ECO:0000313" key="9">
    <source>
        <dbReference type="Proteomes" id="UP000274756"/>
    </source>
</evidence>
<keyword evidence="2 6" id="KW-0808">Transferase</keyword>
<keyword evidence="4 6" id="KW-0418">Kinase</keyword>
<evidence type="ECO:0000256" key="5">
    <source>
        <dbReference type="ARBA" id="ARBA00022840"/>
    </source>
</evidence>
<dbReference type="Pfam" id="PF06090">
    <property type="entry name" value="Ins_P5_2-kin"/>
    <property type="match status" value="1"/>
</dbReference>
<dbReference type="PANTHER" id="PTHR14456:SF2">
    <property type="entry name" value="INOSITOL-PENTAKISPHOSPHATE 2-KINASE"/>
    <property type="match status" value="1"/>
</dbReference>
<evidence type="ECO:0000313" key="10">
    <source>
        <dbReference type="WBParaSite" id="DME_0000429101-mRNA-1"/>
    </source>
</evidence>
<sequence length="456" mass="51931">MKPLNVVDPQTFRSFCFRGQGCANFVISAKCRKSRFRIVWRFSKHRKSGTVTVKPKCHAIAAYLEKLIVPIIGREYLVKPKIVSFDVRNLHRLAKIPALPLNMKVESFDELCDERKYASSMSFFPLHEIPEGTRFVSALQMMDATRIPKRLPSRFYGPTITVEIKPKQGFFQNYSGIQLPYCLNCILQSVYFISVNCQLEKMNSNAFDVMYDYCPLDLFSGDIQRMRSALNSLILVPHRNLRIFFNGTVIHSDELSLNHQSLQDTLFHGGSVTIEELVTAICCVLVGAPSNAEFTVQDTSVLAKLLAAQKLDPVGIVKAYEIYQSLSLENQRELLNKCLLPRNDLSFMHENSDQALLQRYFLAATMKDCSVMISLRLIDETITSVPHSRCSPPPIVKIYPSTIQHPDACSVSFAYSIKLVDLDPKTPKNLLNSYQRFVDGVRFIRETHPMRRPCVQ</sequence>
<comment type="catalytic activity">
    <reaction evidence="6">
        <text>1D-myo-inositol 1,3,4,5,6-pentakisphosphate + ATP = 1D-myo-inositol hexakisphosphate + ADP + H(+)</text>
        <dbReference type="Rhea" id="RHEA:20313"/>
        <dbReference type="ChEBI" id="CHEBI:15378"/>
        <dbReference type="ChEBI" id="CHEBI:30616"/>
        <dbReference type="ChEBI" id="CHEBI:57733"/>
        <dbReference type="ChEBI" id="CHEBI:58130"/>
        <dbReference type="ChEBI" id="CHEBI:456216"/>
        <dbReference type="EC" id="2.7.1.158"/>
    </reaction>
</comment>
<accession>A0A0N4UAU2</accession>
<dbReference type="EC" id="2.7.1.158" evidence="1 6"/>
<dbReference type="WBParaSite" id="DME_0000429101-mRNA-1">
    <property type="protein sequence ID" value="DME_0000429101-mRNA-1"/>
    <property type="gene ID" value="DME_0000429101"/>
</dbReference>
<dbReference type="GO" id="GO:0035299">
    <property type="term" value="F:inositol-1,3,4,5,6-pentakisphosphate 2-kinase activity"/>
    <property type="evidence" value="ECO:0007669"/>
    <property type="project" value="UniProtKB-EC"/>
</dbReference>
<dbReference type="GO" id="GO:0005634">
    <property type="term" value="C:nucleus"/>
    <property type="evidence" value="ECO:0007669"/>
    <property type="project" value="TreeGrafter"/>
</dbReference>
<dbReference type="GO" id="GO:0032958">
    <property type="term" value="P:inositol phosphate biosynthetic process"/>
    <property type="evidence" value="ECO:0007669"/>
    <property type="project" value="TreeGrafter"/>
</dbReference>
<name>A0A0N4UAU2_DRAME</name>
<evidence type="ECO:0000256" key="3">
    <source>
        <dbReference type="ARBA" id="ARBA00022741"/>
    </source>
</evidence>
<organism evidence="8 10">
    <name type="scientific">Dracunculus medinensis</name>
    <name type="common">Guinea worm</name>
    <dbReference type="NCBI Taxonomy" id="318479"/>
    <lineage>
        <taxon>Eukaryota</taxon>
        <taxon>Metazoa</taxon>
        <taxon>Ecdysozoa</taxon>
        <taxon>Nematoda</taxon>
        <taxon>Chromadorea</taxon>
        <taxon>Rhabditida</taxon>
        <taxon>Spirurina</taxon>
        <taxon>Dracunculoidea</taxon>
        <taxon>Dracunculidae</taxon>
        <taxon>Dracunculus</taxon>
    </lineage>
</organism>
<reference evidence="7 9" key="2">
    <citation type="submission" date="2018-11" db="EMBL/GenBank/DDBJ databases">
        <authorList>
            <consortium name="Pathogen Informatics"/>
        </authorList>
    </citation>
    <scope>NUCLEOTIDE SEQUENCE [LARGE SCALE GENOMIC DNA]</scope>
</reference>
<dbReference type="EMBL" id="UYYG01001166">
    <property type="protein sequence ID" value="VDN58201.1"/>
    <property type="molecule type" value="Genomic_DNA"/>
</dbReference>
<protein>
    <recommendedName>
        <fullName evidence="1 6">Inositol-pentakisphosphate 2-kinase</fullName>
        <ecNumber evidence="1 6">2.7.1.158</ecNumber>
    </recommendedName>
</protein>
<keyword evidence="5 6" id="KW-0067">ATP-binding</keyword>
<keyword evidence="3 6" id="KW-0547">Nucleotide-binding</keyword>
<dbReference type="PANTHER" id="PTHR14456">
    <property type="entry name" value="INOSITOL POLYPHOSPHATE KINASE 1"/>
    <property type="match status" value="1"/>
</dbReference>
<dbReference type="InterPro" id="IPR009286">
    <property type="entry name" value="Ins_P5_2-kin"/>
</dbReference>
<dbReference type="GO" id="GO:0005524">
    <property type="term" value="F:ATP binding"/>
    <property type="evidence" value="ECO:0007669"/>
    <property type="project" value="UniProtKB-KW"/>
</dbReference>
<proteinExistence type="predicted"/>
<dbReference type="STRING" id="318479.A0A0N4UAU2"/>
<gene>
    <name evidence="7" type="ORF">DME_LOCUS8174</name>
</gene>
<evidence type="ECO:0000256" key="2">
    <source>
        <dbReference type="ARBA" id="ARBA00022679"/>
    </source>
</evidence>
<dbReference type="OrthoDB" id="272370at2759"/>
<evidence type="ECO:0000256" key="4">
    <source>
        <dbReference type="ARBA" id="ARBA00022777"/>
    </source>
</evidence>
<evidence type="ECO:0000313" key="7">
    <source>
        <dbReference type="EMBL" id="VDN58201.1"/>
    </source>
</evidence>
<comment type="function">
    <text evidence="6">Phosphorylates Ins(1,3,4,5,6)P5 at position 2 to form Ins(1,2,3,4,5,6)P6 (InsP6 or phytate).</text>
</comment>
<keyword evidence="9" id="KW-1185">Reference proteome</keyword>
<dbReference type="Proteomes" id="UP000038040">
    <property type="component" value="Unplaced"/>
</dbReference>
<comment type="domain">
    <text evidence="6">The EXKPK motif is conserved in inositol-pentakisphosphate 2-kinases of both family 1 and 2.</text>
</comment>
<dbReference type="AlphaFoldDB" id="A0A0N4UAU2"/>